<dbReference type="NCBIfam" id="NF002999">
    <property type="entry name" value="PRK03767.1"/>
    <property type="match status" value="1"/>
</dbReference>
<dbReference type="PANTHER" id="PTHR30546:SF23">
    <property type="entry name" value="FLAVOPROTEIN-LIKE PROTEIN YCP4-RELATED"/>
    <property type="match status" value="1"/>
</dbReference>
<evidence type="ECO:0000313" key="5">
    <source>
        <dbReference type="EMBL" id="MFC3702480.1"/>
    </source>
</evidence>
<dbReference type="InterPro" id="IPR029039">
    <property type="entry name" value="Flavoprotein-like_sf"/>
</dbReference>
<evidence type="ECO:0000313" key="6">
    <source>
        <dbReference type="Proteomes" id="UP001595710"/>
    </source>
</evidence>
<dbReference type="Gene3D" id="3.40.50.360">
    <property type="match status" value="1"/>
</dbReference>
<keyword evidence="6" id="KW-1185">Reference proteome</keyword>
<dbReference type="EC" id="1.6.5.2" evidence="5"/>
<evidence type="ECO:0000256" key="3">
    <source>
        <dbReference type="ARBA" id="ARBA00022643"/>
    </source>
</evidence>
<dbReference type="InterPro" id="IPR005025">
    <property type="entry name" value="FMN_Rdtase-like_dom"/>
</dbReference>
<dbReference type="SUPFAM" id="SSF52218">
    <property type="entry name" value="Flavoproteins"/>
    <property type="match status" value="1"/>
</dbReference>
<gene>
    <name evidence="5" type="primary">wrbA</name>
    <name evidence="5" type="ORF">ACFOND_12590</name>
</gene>
<reference evidence="6" key="1">
    <citation type="journal article" date="2019" name="Int. J. Syst. Evol. Microbiol.">
        <title>The Global Catalogue of Microorganisms (GCM) 10K type strain sequencing project: providing services to taxonomists for standard genome sequencing and annotation.</title>
        <authorList>
            <consortium name="The Broad Institute Genomics Platform"/>
            <consortium name="The Broad Institute Genome Sequencing Center for Infectious Disease"/>
            <person name="Wu L."/>
            <person name="Ma J."/>
        </authorList>
    </citation>
    <scope>NUCLEOTIDE SEQUENCE [LARGE SCALE GENOMIC DNA]</scope>
    <source>
        <strain evidence="6">CECT 8288</strain>
    </source>
</reference>
<keyword evidence="3" id="KW-0288">FMN</keyword>
<dbReference type="Pfam" id="PF03358">
    <property type="entry name" value="FMN_red"/>
    <property type="match status" value="1"/>
</dbReference>
<proteinExistence type="predicted"/>
<dbReference type="RefSeq" id="WP_290282064.1">
    <property type="nucleotide sequence ID" value="NZ_JAUFQI010000001.1"/>
</dbReference>
<feature type="domain" description="Flavodoxin-like" evidence="4">
    <location>
        <begin position="4"/>
        <end position="188"/>
    </location>
</feature>
<comment type="caution">
    <text evidence="5">The sequence shown here is derived from an EMBL/GenBank/DDBJ whole genome shotgun (WGS) entry which is preliminary data.</text>
</comment>
<dbReference type="EMBL" id="JBHRYN010000013">
    <property type="protein sequence ID" value="MFC3702480.1"/>
    <property type="molecule type" value="Genomic_DNA"/>
</dbReference>
<accession>A0ABV7WT70</accession>
<dbReference type="PROSITE" id="PS50902">
    <property type="entry name" value="FLAVODOXIN_LIKE"/>
    <property type="match status" value="1"/>
</dbReference>
<name>A0ABV7WT70_9GAMM</name>
<organism evidence="5 6">
    <name type="scientific">Reinekea marina</name>
    <dbReference type="NCBI Taxonomy" id="1310421"/>
    <lineage>
        <taxon>Bacteria</taxon>
        <taxon>Pseudomonadati</taxon>
        <taxon>Pseudomonadota</taxon>
        <taxon>Gammaproteobacteria</taxon>
        <taxon>Oceanospirillales</taxon>
        <taxon>Saccharospirillaceae</taxon>
        <taxon>Reinekea</taxon>
    </lineage>
</organism>
<keyword evidence="2" id="KW-0285">Flavoprotein</keyword>
<keyword evidence="5" id="KW-0560">Oxidoreductase</keyword>
<evidence type="ECO:0000256" key="1">
    <source>
        <dbReference type="ARBA" id="ARBA00001917"/>
    </source>
</evidence>
<dbReference type="PANTHER" id="PTHR30546">
    <property type="entry name" value="FLAVODOXIN-RELATED PROTEIN WRBA-RELATED"/>
    <property type="match status" value="1"/>
</dbReference>
<sequence length="197" mass="21026">MPYILVLFASRHGSTETLAHNIAEGIESIEGISALVRTVAPIGTSFNPEISDIPEQGSLYCSVEEFANASGLALGSPGRFGNMAAELKFFLEQTSTQWLSGKMIGKPATVFTSTTTVHGGQESTLLSMMNPLFHHGMTLMSVPYTEPRLHAQSGGGTPYGVSHVAGPHHNAIDSETAMLAKQQGKRLAQLALRIMND</sequence>
<comment type="cofactor">
    <cofactor evidence="1">
        <name>FMN</name>
        <dbReference type="ChEBI" id="CHEBI:58210"/>
    </cofactor>
</comment>
<protein>
    <submittedName>
        <fullName evidence="5">NAD(P)H:quinone oxidoreductase</fullName>
        <ecNumber evidence="5">1.6.5.2</ecNumber>
    </submittedName>
</protein>
<dbReference type="GO" id="GO:0003955">
    <property type="term" value="F:NAD(P)H dehydrogenase (quinone) activity"/>
    <property type="evidence" value="ECO:0007669"/>
    <property type="project" value="UniProtKB-EC"/>
</dbReference>
<dbReference type="PROSITE" id="PS00201">
    <property type="entry name" value="FLAVODOXIN"/>
    <property type="match status" value="1"/>
</dbReference>
<dbReference type="InterPro" id="IPR001226">
    <property type="entry name" value="Flavodoxin_CS"/>
</dbReference>
<evidence type="ECO:0000259" key="4">
    <source>
        <dbReference type="PROSITE" id="PS50902"/>
    </source>
</evidence>
<dbReference type="Proteomes" id="UP001595710">
    <property type="component" value="Unassembled WGS sequence"/>
</dbReference>
<dbReference type="InterPro" id="IPR008254">
    <property type="entry name" value="Flavodoxin/NO_synth"/>
</dbReference>
<evidence type="ECO:0000256" key="2">
    <source>
        <dbReference type="ARBA" id="ARBA00022630"/>
    </source>
</evidence>